<protein>
    <submittedName>
        <fullName evidence="1">Uncharacterized protein</fullName>
    </submittedName>
</protein>
<dbReference type="Proteomes" id="UP001283361">
    <property type="component" value="Unassembled WGS sequence"/>
</dbReference>
<reference evidence="1" key="1">
    <citation type="journal article" date="2023" name="G3 (Bethesda)">
        <title>A reference genome for the long-term kleptoplast-retaining sea slug Elysia crispata morphotype clarki.</title>
        <authorList>
            <person name="Eastman K.E."/>
            <person name="Pendleton A.L."/>
            <person name="Shaikh M.A."/>
            <person name="Suttiyut T."/>
            <person name="Ogas R."/>
            <person name="Tomko P."/>
            <person name="Gavelis G."/>
            <person name="Widhalm J.R."/>
            <person name="Wisecaver J.H."/>
        </authorList>
    </citation>
    <scope>NUCLEOTIDE SEQUENCE</scope>
    <source>
        <strain evidence="1">ECLA1</strain>
    </source>
</reference>
<comment type="caution">
    <text evidence="1">The sequence shown here is derived from an EMBL/GenBank/DDBJ whole genome shotgun (WGS) entry which is preliminary data.</text>
</comment>
<organism evidence="1 2">
    <name type="scientific">Elysia crispata</name>
    <name type="common">lettuce slug</name>
    <dbReference type="NCBI Taxonomy" id="231223"/>
    <lineage>
        <taxon>Eukaryota</taxon>
        <taxon>Metazoa</taxon>
        <taxon>Spiralia</taxon>
        <taxon>Lophotrochozoa</taxon>
        <taxon>Mollusca</taxon>
        <taxon>Gastropoda</taxon>
        <taxon>Heterobranchia</taxon>
        <taxon>Euthyneura</taxon>
        <taxon>Panpulmonata</taxon>
        <taxon>Sacoglossa</taxon>
        <taxon>Placobranchoidea</taxon>
        <taxon>Plakobranchidae</taxon>
        <taxon>Elysia</taxon>
    </lineage>
</organism>
<dbReference type="AlphaFoldDB" id="A0AAE1ANB8"/>
<gene>
    <name evidence="1" type="ORF">RRG08_038226</name>
</gene>
<keyword evidence="2" id="KW-1185">Reference proteome</keyword>
<evidence type="ECO:0000313" key="2">
    <source>
        <dbReference type="Proteomes" id="UP001283361"/>
    </source>
</evidence>
<evidence type="ECO:0000313" key="1">
    <source>
        <dbReference type="EMBL" id="KAK3790735.1"/>
    </source>
</evidence>
<proteinExistence type="predicted"/>
<sequence length="73" mass="8248">MLVFLTHLPPQVTIVTFLLPPSSPKHQQIRQVEITSILRACPRFLSGEPGVYESVTRERPVWSASSIKGERFS</sequence>
<accession>A0AAE1ANB8</accession>
<dbReference type="EMBL" id="JAWDGP010001519">
    <property type="protein sequence ID" value="KAK3790735.1"/>
    <property type="molecule type" value="Genomic_DNA"/>
</dbReference>
<name>A0AAE1ANB8_9GAST</name>